<dbReference type="SUPFAM" id="SSF64005">
    <property type="entry name" value="Undecaprenyl diphosphate synthase"/>
    <property type="match status" value="2"/>
</dbReference>
<dbReference type="PROSITE" id="PS01066">
    <property type="entry name" value="UPP_SYNTHASE"/>
    <property type="match status" value="1"/>
</dbReference>
<gene>
    <name evidence="4" type="ORF">PV09_06249</name>
</gene>
<dbReference type="STRING" id="253628.A0A0D2A7A7"/>
<name>A0A0D2A7A7_9PEZI</name>
<dbReference type="Gene3D" id="3.40.1180.10">
    <property type="entry name" value="Decaprenyl diphosphate synthase-like"/>
    <property type="match status" value="2"/>
</dbReference>
<dbReference type="OrthoDB" id="4173905at2759"/>
<dbReference type="InterPro" id="IPR001441">
    <property type="entry name" value="UPP_synth-like"/>
</dbReference>
<evidence type="ECO:0000256" key="3">
    <source>
        <dbReference type="SAM" id="MobiDB-lite"/>
    </source>
</evidence>
<keyword evidence="2 4" id="KW-0808">Transferase</keyword>
<dbReference type="Proteomes" id="UP000053259">
    <property type="component" value="Unassembled WGS sequence"/>
</dbReference>
<dbReference type="Pfam" id="PF01255">
    <property type="entry name" value="Prenyltransf"/>
    <property type="match status" value="2"/>
</dbReference>
<dbReference type="GO" id="GO:1904423">
    <property type="term" value="C:dehydrodolichyl diphosphate synthase complex"/>
    <property type="evidence" value="ECO:0007669"/>
    <property type="project" value="TreeGrafter"/>
</dbReference>
<dbReference type="GeneID" id="27314222"/>
<dbReference type="GO" id="GO:0016094">
    <property type="term" value="P:polyprenol biosynthetic process"/>
    <property type="evidence" value="ECO:0007669"/>
    <property type="project" value="TreeGrafter"/>
</dbReference>
<organism evidence="4 5">
    <name type="scientific">Verruconis gallopava</name>
    <dbReference type="NCBI Taxonomy" id="253628"/>
    <lineage>
        <taxon>Eukaryota</taxon>
        <taxon>Fungi</taxon>
        <taxon>Dikarya</taxon>
        <taxon>Ascomycota</taxon>
        <taxon>Pezizomycotina</taxon>
        <taxon>Dothideomycetes</taxon>
        <taxon>Pleosporomycetidae</taxon>
        <taxon>Venturiales</taxon>
        <taxon>Sympoventuriaceae</taxon>
        <taxon>Verruconis</taxon>
    </lineage>
</organism>
<dbReference type="InParanoid" id="A0A0D2A7A7"/>
<dbReference type="RefSeq" id="XP_016212304.1">
    <property type="nucleotide sequence ID" value="XM_016359856.1"/>
</dbReference>
<reference evidence="4 5" key="1">
    <citation type="submission" date="2015-01" db="EMBL/GenBank/DDBJ databases">
        <title>The Genome Sequence of Ochroconis gallopava CBS43764.</title>
        <authorList>
            <consortium name="The Broad Institute Genomics Platform"/>
            <person name="Cuomo C."/>
            <person name="de Hoog S."/>
            <person name="Gorbushina A."/>
            <person name="Stielow B."/>
            <person name="Teixiera M."/>
            <person name="Abouelleil A."/>
            <person name="Chapman S.B."/>
            <person name="Priest M."/>
            <person name="Young S.K."/>
            <person name="Wortman J."/>
            <person name="Nusbaum C."/>
            <person name="Birren B."/>
        </authorList>
    </citation>
    <scope>NUCLEOTIDE SEQUENCE [LARGE SCALE GENOMIC DNA]</scope>
    <source>
        <strain evidence="4 5">CBS 43764</strain>
    </source>
</reference>
<dbReference type="InterPro" id="IPR036424">
    <property type="entry name" value="UPP_synth-like_sf"/>
</dbReference>
<dbReference type="EMBL" id="KN847549">
    <property type="protein sequence ID" value="KIW02435.1"/>
    <property type="molecule type" value="Genomic_DNA"/>
</dbReference>
<feature type="compositionally biased region" description="Polar residues" evidence="3">
    <location>
        <begin position="322"/>
        <end position="341"/>
    </location>
</feature>
<dbReference type="AlphaFoldDB" id="A0A0D2A7A7"/>
<evidence type="ECO:0000256" key="2">
    <source>
        <dbReference type="ARBA" id="ARBA00022679"/>
    </source>
</evidence>
<dbReference type="GO" id="GO:0016020">
    <property type="term" value="C:membrane"/>
    <property type="evidence" value="ECO:0007669"/>
    <property type="project" value="TreeGrafter"/>
</dbReference>
<proteinExistence type="inferred from homology"/>
<dbReference type="FunCoup" id="A0A0D2A7A7">
    <property type="interactions" value="402"/>
</dbReference>
<sequence length="432" mass="49250">MTSPLQTSHLRKWIFQSPPAEWALSNVREMLMAAIRQGPVPEHVAFVMDGNRRFAKSHKIEVVEGHNMGFEALAKILEVCYKIGVKVVTIYAFSIENFKRTKYEVDALMDMAKTKLSQLAQHGELLERYGAKMQFLGQREMVRSDVLEAIDKAIKLTSGNGRAILNICAPYTSRDEITTAIRNTVRDYTKPVKPALKRPFSESHISRNIRAQQLSTVKETEEITKPRENGAGDDLNEQEAMAAYTRIDNIVERYLEHIDPDESFVAPTDAILDIFRDHTLSDEEKRKRVNKAVNSSVSSTDFADLKALTALLDHTASVDSSTLNLSTSDPNTNNSLPTTNFPDPEAIDEDTITAHTFTGADCPPLDLLIRTSGVERLSDFMLWQCHQDTEIVFLKCMWPEFDLWHFMPVLLEWQWQRRKGLPLDLQERRKRL</sequence>
<accession>A0A0D2A7A7</accession>
<dbReference type="PANTHER" id="PTHR10291">
    <property type="entry name" value="DEHYDRODOLICHYL DIPHOSPHATE SYNTHASE FAMILY MEMBER"/>
    <property type="match status" value="1"/>
</dbReference>
<evidence type="ECO:0000313" key="4">
    <source>
        <dbReference type="EMBL" id="KIW02435.1"/>
    </source>
</evidence>
<dbReference type="PANTHER" id="PTHR10291:SF43">
    <property type="entry name" value="DEHYDRODOLICHYL DIPHOSPHATE SYNTHASE COMPLEX SUBUNIT DHDDS"/>
    <property type="match status" value="1"/>
</dbReference>
<dbReference type="InterPro" id="IPR018520">
    <property type="entry name" value="UPP_synth-like_CS"/>
</dbReference>
<dbReference type="HAMAP" id="MF_01139">
    <property type="entry name" value="ISPT"/>
    <property type="match status" value="1"/>
</dbReference>
<protein>
    <submittedName>
        <fullName evidence="4">Di-trans,poly-cis-decaprenylcistransferase</fullName>
    </submittedName>
</protein>
<comment type="similarity">
    <text evidence="1">Belongs to the UPP synthase family.</text>
</comment>
<dbReference type="HOGENOM" id="CLU_038505_0_2_1"/>
<dbReference type="GO" id="GO:0005783">
    <property type="term" value="C:endoplasmic reticulum"/>
    <property type="evidence" value="ECO:0007669"/>
    <property type="project" value="TreeGrafter"/>
</dbReference>
<feature type="region of interest" description="Disordered" evidence="3">
    <location>
        <begin position="322"/>
        <end position="344"/>
    </location>
</feature>
<keyword evidence="5" id="KW-1185">Reference proteome</keyword>
<dbReference type="GO" id="GO:0005811">
    <property type="term" value="C:lipid droplet"/>
    <property type="evidence" value="ECO:0007669"/>
    <property type="project" value="TreeGrafter"/>
</dbReference>
<evidence type="ECO:0000256" key="1">
    <source>
        <dbReference type="ARBA" id="ARBA00005432"/>
    </source>
</evidence>
<dbReference type="CDD" id="cd00475">
    <property type="entry name" value="Cis_IPPS"/>
    <property type="match status" value="1"/>
</dbReference>
<dbReference type="VEuPathDB" id="FungiDB:PV09_06249"/>
<evidence type="ECO:0000313" key="5">
    <source>
        <dbReference type="Proteomes" id="UP000053259"/>
    </source>
</evidence>
<dbReference type="GO" id="GO:0045547">
    <property type="term" value="F:ditrans,polycis-polyprenyl diphosphate synthase [(2E,6E)-farnesyl diphosphate specific] activity"/>
    <property type="evidence" value="ECO:0007669"/>
    <property type="project" value="TreeGrafter"/>
</dbReference>
<dbReference type="NCBIfam" id="TIGR00055">
    <property type="entry name" value="uppS"/>
    <property type="match status" value="1"/>
</dbReference>